<name>A0A7V7QMT2_9FIRM</name>
<reference evidence="1 2" key="2">
    <citation type="submission" date="2020-02" db="EMBL/GenBank/DDBJ databases">
        <title>Candidatus Galacturonibacter soehngenii shows hetero-acetogenic catabolism of galacturonic acid but lacks a canonical carbon monoxide dehydrogenase/acetyl-CoA synthase complex.</title>
        <authorList>
            <person name="Diender M."/>
            <person name="Stouten G.R."/>
            <person name="Petersen J.F."/>
            <person name="Nielsen P.H."/>
            <person name="Dueholm M.S."/>
            <person name="Pronk J.T."/>
            <person name="Van Loosdrecht M.C.M."/>
        </authorList>
    </citation>
    <scope>NUCLEOTIDE SEQUENCE [LARGE SCALE GENOMIC DNA]</scope>
    <source>
        <strain evidence="1">GalUA</strain>
    </source>
</reference>
<gene>
    <name evidence="1" type="ORF">F7O84_06285</name>
</gene>
<dbReference type="AlphaFoldDB" id="A0A7V7QMT2"/>
<protein>
    <submittedName>
        <fullName evidence="1">Uncharacterized protein</fullName>
    </submittedName>
</protein>
<organism evidence="1 2">
    <name type="scientific">Candidatus Galacturonatibacter soehngenii</name>
    <dbReference type="NCBI Taxonomy" id="2307010"/>
    <lineage>
        <taxon>Bacteria</taxon>
        <taxon>Bacillati</taxon>
        <taxon>Bacillota</taxon>
        <taxon>Clostridia</taxon>
        <taxon>Lachnospirales</taxon>
        <taxon>Lachnospiraceae</taxon>
        <taxon>Candidatus Galacturonatibacter</taxon>
    </lineage>
</organism>
<dbReference type="EMBL" id="WAGX01000004">
    <property type="protein sequence ID" value="KAB1439984.1"/>
    <property type="molecule type" value="Genomic_DNA"/>
</dbReference>
<evidence type="ECO:0000313" key="2">
    <source>
        <dbReference type="Proteomes" id="UP000461768"/>
    </source>
</evidence>
<sequence length="213" mass="23709">MREIKKTTISLLLCFVMCLSLFNSSLMVRAETVLEPSLIVTTSNDTLIIKNETTGETALIIYTNNHSSAIITDFDGSRHYAYTDYNGNICLDGKIVIEKLKDTSAENSKTKIFLQASDGYEYVTTYYTSTDVQAGAGAIGLALIGLVPGMAIPAALISVLAGYKAMVTDNVYMKVKQYYNENTHYIKNVVYMYKYSDYTGYLGSYTETHKLFN</sequence>
<keyword evidence="2" id="KW-1185">Reference proteome</keyword>
<proteinExistence type="predicted"/>
<reference evidence="1 2" key="1">
    <citation type="submission" date="2019-09" db="EMBL/GenBank/DDBJ databases">
        <authorList>
            <person name="Valk L.C."/>
        </authorList>
    </citation>
    <scope>NUCLEOTIDE SEQUENCE [LARGE SCALE GENOMIC DNA]</scope>
    <source>
        <strain evidence="1">GalUA</strain>
    </source>
</reference>
<comment type="caution">
    <text evidence="1">The sequence shown here is derived from an EMBL/GenBank/DDBJ whole genome shotgun (WGS) entry which is preliminary data.</text>
</comment>
<dbReference type="Proteomes" id="UP000461768">
    <property type="component" value="Unassembled WGS sequence"/>
</dbReference>
<dbReference type="RefSeq" id="WP_151143108.1">
    <property type="nucleotide sequence ID" value="NZ_WAGX01000004.1"/>
</dbReference>
<evidence type="ECO:0000313" key="1">
    <source>
        <dbReference type="EMBL" id="KAB1439984.1"/>
    </source>
</evidence>
<accession>A0A7V7QMT2</accession>